<keyword evidence="3 4" id="KW-0067">ATP-binding</keyword>
<dbReference type="Gene3D" id="1.10.510.10">
    <property type="entry name" value="Transferase(Phosphotransferase) domain 1"/>
    <property type="match status" value="1"/>
</dbReference>
<evidence type="ECO:0000256" key="3">
    <source>
        <dbReference type="ARBA" id="ARBA00022840"/>
    </source>
</evidence>
<dbReference type="PANTHER" id="PTHR48012:SF26">
    <property type="entry name" value="SERINE_THREONINE-PROTEIN KINASE DDB_G0283821-RELATED"/>
    <property type="match status" value="1"/>
</dbReference>
<feature type="binding site" evidence="4">
    <location>
        <position position="129"/>
    </location>
    <ligand>
        <name>ATP</name>
        <dbReference type="ChEBI" id="CHEBI:30616"/>
    </ligand>
</feature>
<dbReference type="SUPFAM" id="SSF56112">
    <property type="entry name" value="Protein kinase-like (PK-like)"/>
    <property type="match status" value="1"/>
</dbReference>
<dbReference type="InterPro" id="IPR011009">
    <property type="entry name" value="Kinase-like_dom_sf"/>
</dbReference>
<dbReference type="EC" id="2.7.11.1" evidence="1"/>
<dbReference type="OrthoDB" id="3980450at2759"/>
<dbReference type="SMART" id="SM00220">
    <property type="entry name" value="S_TKc"/>
    <property type="match status" value="1"/>
</dbReference>
<keyword evidence="8" id="KW-1185">Reference proteome</keyword>
<comment type="caution">
    <text evidence="7">The sequence shown here is derived from an EMBL/GenBank/DDBJ whole genome shotgun (WGS) entry which is preliminary data.</text>
</comment>
<dbReference type="Pfam" id="PF00069">
    <property type="entry name" value="Pkinase"/>
    <property type="match status" value="1"/>
</dbReference>
<dbReference type="InterPro" id="IPR000719">
    <property type="entry name" value="Prot_kinase_dom"/>
</dbReference>
<proteinExistence type="inferred from homology"/>
<name>A0A9P8Q3D1_WICPI</name>
<reference evidence="7" key="2">
    <citation type="submission" date="2021-01" db="EMBL/GenBank/DDBJ databases">
        <authorList>
            <person name="Schikora-Tamarit M.A."/>
        </authorList>
    </citation>
    <scope>NUCLEOTIDE SEQUENCE</scope>
    <source>
        <strain evidence="7">CBS2887</strain>
    </source>
</reference>
<evidence type="ECO:0000256" key="5">
    <source>
        <dbReference type="RuleBase" id="RU000304"/>
    </source>
</evidence>
<dbReference type="PANTHER" id="PTHR48012">
    <property type="entry name" value="STERILE20-LIKE KINASE, ISOFORM B-RELATED"/>
    <property type="match status" value="1"/>
</dbReference>
<dbReference type="FunFam" id="1.10.510.10:FF:000571">
    <property type="entry name" value="Maternal embryonic leucine zipper kinase"/>
    <property type="match status" value="1"/>
</dbReference>
<evidence type="ECO:0000256" key="2">
    <source>
        <dbReference type="ARBA" id="ARBA00022741"/>
    </source>
</evidence>
<dbReference type="InterPro" id="IPR050629">
    <property type="entry name" value="STE20/SPS1-PAK"/>
</dbReference>
<dbReference type="PROSITE" id="PS50011">
    <property type="entry name" value="PROTEIN_KINASE_DOM"/>
    <property type="match status" value="1"/>
</dbReference>
<protein>
    <recommendedName>
        <fullName evidence="1">non-specific serine/threonine protein kinase</fullName>
        <ecNumber evidence="1">2.7.11.1</ecNumber>
    </recommendedName>
</protein>
<evidence type="ECO:0000313" key="7">
    <source>
        <dbReference type="EMBL" id="KAH3683227.1"/>
    </source>
</evidence>
<accession>A0A9P8Q3D1</accession>
<dbReference type="Proteomes" id="UP000774326">
    <property type="component" value="Unassembled WGS sequence"/>
</dbReference>
<keyword evidence="5" id="KW-0808">Transferase</keyword>
<dbReference type="GO" id="GO:0005524">
    <property type="term" value="F:ATP binding"/>
    <property type="evidence" value="ECO:0007669"/>
    <property type="project" value="UniProtKB-UniRule"/>
</dbReference>
<evidence type="ECO:0000259" key="6">
    <source>
        <dbReference type="PROSITE" id="PS50011"/>
    </source>
</evidence>
<reference evidence="7" key="1">
    <citation type="journal article" date="2021" name="Open Biol.">
        <title>Shared evolutionary footprints suggest mitochondrial oxidative damage underlies multiple complex I losses in fungi.</title>
        <authorList>
            <person name="Schikora-Tamarit M.A."/>
            <person name="Marcet-Houben M."/>
            <person name="Nosek J."/>
            <person name="Gabaldon T."/>
        </authorList>
    </citation>
    <scope>NUCLEOTIDE SEQUENCE</scope>
    <source>
        <strain evidence="7">CBS2887</strain>
    </source>
</reference>
<gene>
    <name evidence="7" type="ORF">WICPIJ_005803</name>
</gene>
<evidence type="ECO:0000256" key="1">
    <source>
        <dbReference type="ARBA" id="ARBA00012513"/>
    </source>
</evidence>
<dbReference type="InterPro" id="IPR008271">
    <property type="entry name" value="Ser/Thr_kinase_AS"/>
</dbReference>
<dbReference type="InterPro" id="IPR017441">
    <property type="entry name" value="Protein_kinase_ATP_BS"/>
</dbReference>
<keyword evidence="2 4" id="KW-0547">Nucleotide-binding</keyword>
<dbReference type="GO" id="GO:0004674">
    <property type="term" value="F:protein serine/threonine kinase activity"/>
    <property type="evidence" value="ECO:0007669"/>
    <property type="project" value="UniProtKB-KW"/>
</dbReference>
<keyword evidence="5" id="KW-0418">Kinase</keyword>
<feature type="domain" description="Protein kinase" evidence="6">
    <location>
        <begin position="100"/>
        <end position="349"/>
    </location>
</feature>
<dbReference type="AlphaFoldDB" id="A0A9P8Q3D1"/>
<evidence type="ECO:0000313" key="8">
    <source>
        <dbReference type="Proteomes" id="UP000774326"/>
    </source>
</evidence>
<dbReference type="PIRSF" id="PIRSF000654">
    <property type="entry name" value="Integrin-linked_kinase"/>
    <property type="match status" value="1"/>
</dbReference>
<dbReference type="PROSITE" id="PS00108">
    <property type="entry name" value="PROTEIN_KINASE_ST"/>
    <property type="match status" value="1"/>
</dbReference>
<dbReference type="PROSITE" id="PS00107">
    <property type="entry name" value="PROTEIN_KINASE_ATP"/>
    <property type="match status" value="1"/>
</dbReference>
<dbReference type="GO" id="GO:0005737">
    <property type="term" value="C:cytoplasm"/>
    <property type="evidence" value="ECO:0007669"/>
    <property type="project" value="TreeGrafter"/>
</dbReference>
<comment type="similarity">
    <text evidence="5">Belongs to the protein kinase superfamily.</text>
</comment>
<evidence type="ECO:0000256" key="4">
    <source>
        <dbReference type="PROSITE-ProRule" id="PRU10141"/>
    </source>
</evidence>
<keyword evidence="5" id="KW-0723">Serine/threonine-protein kinase</keyword>
<organism evidence="7 8">
    <name type="scientific">Wickerhamomyces pijperi</name>
    <name type="common">Yeast</name>
    <name type="synonym">Pichia pijperi</name>
    <dbReference type="NCBI Taxonomy" id="599730"/>
    <lineage>
        <taxon>Eukaryota</taxon>
        <taxon>Fungi</taxon>
        <taxon>Dikarya</taxon>
        <taxon>Ascomycota</taxon>
        <taxon>Saccharomycotina</taxon>
        <taxon>Saccharomycetes</taxon>
        <taxon>Phaffomycetales</taxon>
        <taxon>Wickerhamomycetaceae</taxon>
        <taxon>Wickerhamomyces</taxon>
    </lineage>
</organism>
<dbReference type="EMBL" id="JAEUBG010003201">
    <property type="protein sequence ID" value="KAH3683227.1"/>
    <property type="molecule type" value="Genomic_DNA"/>
</dbReference>
<sequence>MSKDKELLHSHESHLLLSKPIQPTDNSSLKTSLSLALGPFKSPYKPDNDAKQVQIQINNTTNLIENSGPSLKRSDIHIHDNNSTGDYYTETQDVGFLDTYNIEEVLGSGTSGTVFKAVNKETGTKFAIKELYLEHREKNDSKTIMNEIKFLKTLRHDHIICYHGCLVTEESLLILLELCEGGSLGKKCRKLHGLSEDLTKDVVRQVLTGFKYIHSKGIVHHDIKADNLLLTNDGTVKITDFGVSHHHSLKKISTHGSVNWMAPESILGTSVSTKSDIWSLGATIVELISGSPIYSFLDDIALLHAIATNSTIPLPSNISPECTDFLKKCFTRQISKRPSATELLLHNWLNSNQV</sequence>